<evidence type="ECO:0000313" key="2">
    <source>
        <dbReference type="EMBL" id="KAF2189307.1"/>
    </source>
</evidence>
<proteinExistence type="predicted"/>
<feature type="region of interest" description="Disordered" evidence="1">
    <location>
        <begin position="1"/>
        <end position="20"/>
    </location>
</feature>
<evidence type="ECO:0000313" key="3">
    <source>
        <dbReference type="Proteomes" id="UP000800200"/>
    </source>
</evidence>
<accession>A0A6A6EBE1</accession>
<protein>
    <submittedName>
        <fullName evidence="2">Uncharacterized protein</fullName>
    </submittedName>
</protein>
<sequence>MPDHPEPSPSSTSKPYNPIENAFARLPRPQKALDLSQPLVPTKYKLMVQDRAKSIQKRNSASDRRDKFS</sequence>
<name>A0A6A6EBE1_9PEZI</name>
<dbReference type="AlphaFoldDB" id="A0A6A6EBE1"/>
<reference evidence="2" key="1">
    <citation type="journal article" date="2020" name="Stud. Mycol.">
        <title>101 Dothideomycetes genomes: a test case for predicting lifestyles and emergence of pathogens.</title>
        <authorList>
            <person name="Haridas S."/>
            <person name="Albert R."/>
            <person name="Binder M."/>
            <person name="Bloem J."/>
            <person name="Labutti K."/>
            <person name="Salamov A."/>
            <person name="Andreopoulos B."/>
            <person name="Baker S."/>
            <person name="Barry K."/>
            <person name="Bills G."/>
            <person name="Bluhm B."/>
            <person name="Cannon C."/>
            <person name="Castanera R."/>
            <person name="Culley D."/>
            <person name="Daum C."/>
            <person name="Ezra D."/>
            <person name="Gonzalez J."/>
            <person name="Henrissat B."/>
            <person name="Kuo A."/>
            <person name="Liang C."/>
            <person name="Lipzen A."/>
            <person name="Lutzoni F."/>
            <person name="Magnuson J."/>
            <person name="Mondo S."/>
            <person name="Nolan M."/>
            <person name="Ohm R."/>
            <person name="Pangilinan J."/>
            <person name="Park H.-J."/>
            <person name="Ramirez L."/>
            <person name="Alfaro M."/>
            <person name="Sun H."/>
            <person name="Tritt A."/>
            <person name="Yoshinaga Y."/>
            <person name="Zwiers L.-H."/>
            <person name="Turgeon B."/>
            <person name="Goodwin S."/>
            <person name="Spatafora J."/>
            <person name="Crous P."/>
            <person name="Grigoriev I."/>
        </authorList>
    </citation>
    <scope>NUCLEOTIDE SEQUENCE</scope>
    <source>
        <strain evidence="2">CBS 207.26</strain>
    </source>
</reference>
<keyword evidence="3" id="KW-1185">Reference proteome</keyword>
<feature type="compositionally biased region" description="Basic and acidic residues" evidence="1">
    <location>
        <begin position="60"/>
        <end position="69"/>
    </location>
</feature>
<organism evidence="2 3">
    <name type="scientific">Zopfia rhizophila CBS 207.26</name>
    <dbReference type="NCBI Taxonomy" id="1314779"/>
    <lineage>
        <taxon>Eukaryota</taxon>
        <taxon>Fungi</taxon>
        <taxon>Dikarya</taxon>
        <taxon>Ascomycota</taxon>
        <taxon>Pezizomycotina</taxon>
        <taxon>Dothideomycetes</taxon>
        <taxon>Dothideomycetes incertae sedis</taxon>
        <taxon>Zopfiaceae</taxon>
        <taxon>Zopfia</taxon>
    </lineage>
</organism>
<dbReference type="EMBL" id="ML994621">
    <property type="protein sequence ID" value="KAF2189307.1"/>
    <property type="molecule type" value="Genomic_DNA"/>
</dbReference>
<feature type="region of interest" description="Disordered" evidence="1">
    <location>
        <begin position="50"/>
        <end position="69"/>
    </location>
</feature>
<dbReference type="Proteomes" id="UP000800200">
    <property type="component" value="Unassembled WGS sequence"/>
</dbReference>
<evidence type="ECO:0000256" key="1">
    <source>
        <dbReference type="SAM" id="MobiDB-lite"/>
    </source>
</evidence>
<gene>
    <name evidence="2" type="ORF">K469DRAFT_659430</name>
</gene>